<dbReference type="AlphaFoldDB" id="A0A3E2H422"/>
<dbReference type="CDD" id="cd05233">
    <property type="entry name" value="SDR_c"/>
    <property type="match status" value="1"/>
</dbReference>
<reference evidence="3 4" key="1">
    <citation type="submission" date="2018-05" db="EMBL/GenBank/DDBJ databases">
        <title>Draft genome sequence of Scytalidium lignicola DSM 105466, a ubiquitous saprotrophic fungus.</title>
        <authorList>
            <person name="Buettner E."/>
            <person name="Gebauer A.M."/>
            <person name="Hofrichter M."/>
            <person name="Liers C."/>
            <person name="Kellner H."/>
        </authorList>
    </citation>
    <scope>NUCLEOTIDE SEQUENCE [LARGE SCALE GENOMIC DNA]</scope>
    <source>
        <strain evidence="3 4">DSM 105466</strain>
    </source>
</reference>
<name>A0A3E2H422_SCYLI</name>
<dbReference type="EMBL" id="NCSJ02000174">
    <property type="protein sequence ID" value="RFU28146.1"/>
    <property type="molecule type" value="Genomic_DNA"/>
</dbReference>
<dbReference type="Proteomes" id="UP000258309">
    <property type="component" value="Unassembled WGS sequence"/>
</dbReference>
<protein>
    <submittedName>
        <fullName evidence="3">Uncharacterized protein</fullName>
    </submittedName>
</protein>
<dbReference type="STRING" id="5539.A0A3E2H422"/>
<dbReference type="Gene3D" id="3.40.50.720">
    <property type="entry name" value="NAD(P)-binding Rossmann-like Domain"/>
    <property type="match status" value="1"/>
</dbReference>
<dbReference type="PANTHER" id="PTHR42760:SF45">
    <property type="entry name" value="SHORT CHAIN DEHYDROGENASE_REDUCTASE FAMILY PROTEIN, PUTATIVE (AFU_ORTHOLOGUE AFUA_3G09150)-RELATED"/>
    <property type="match status" value="1"/>
</dbReference>
<sequence>MAATLLRGTAFITGAASGIGRATAFSFAKYGIQNLALSDVNQDLLQETISSLKSAHPNVEIETFQLDVCDEKAVQAAVDRTVNKFGRLDVAVNVAGIGGNGLATHEDGSTENWDKVVDVDLTGVWRCQKAEVKAMLKQEDLGVREGRGNIINIASIYGLIGPAPFVRATPYTAAKHGVIGITKADASAYAANGIRINAICPGWVDTPILDGLKASKLMDLELNKIPMGRLALPEEIGDCIVFLASPLASYVTGSRMVVGGGYSAY</sequence>
<organism evidence="3 4">
    <name type="scientific">Scytalidium lignicola</name>
    <name type="common">Hyphomycete</name>
    <dbReference type="NCBI Taxonomy" id="5539"/>
    <lineage>
        <taxon>Eukaryota</taxon>
        <taxon>Fungi</taxon>
        <taxon>Dikarya</taxon>
        <taxon>Ascomycota</taxon>
        <taxon>Pezizomycotina</taxon>
        <taxon>Leotiomycetes</taxon>
        <taxon>Leotiomycetes incertae sedis</taxon>
        <taxon>Scytalidium</taxon>
    </lineage>
</organism>
<dbReference type="InterPro" id="IPR036291">
    <property type="entry name" value="NAD(P)-bd_dom_sf"/>
</dbReference>
<evidence type="ECO:0000256" key="1">
    <source>
        <dbReference type="ARBA" id="ARBA00006484"/>
    </source>
</evidence>
<dbReference type="GO" id="GO:0016616">
    <property type="term" value="F:oxidoreductase activity, acting on the CH-OH group of donors, NAD or NADP as acceptor"/>
    <property type="evidence" value="ECO:0007669"/>
    <property type="project" value="TreeGrafter"/>
</dbReference>
<feature type="non-terminal residue" evidence="3">
    <location>
        <position position="265"/>
    </location>
</feature>
<keyword evidence="4" id="KW-1185">Reference proteome</keyword>
<keyword evidence="2" id="KW-0521">NADP</keyword>
<dbReference type="SUPFAM" id="SSF51735">
    <property type="entry name" value="NAD(P)-binding Rossmann-fold domains"/>
    <property type="match status" value="1"/>
</dbReference>
<dbReference type="Pfam" id="PF13561">
    <property type="entry name" value="adh_short_C2"/>
    <property type="match status" value="1"/>
</dbReference>
<dbReference type="InterPro" id="IPR002347">
    <property type="entry name" value="SDR_fam"/>
</dbReference>
<accession>A0A3E2H422</accession>
<gene>
    <name evidence="3" type="ORF">B7463_g8209</name>
</gene>
<evidence type="ECO:0000313" key="3">
    <source>
        <dbReference type="EMBL" id="RFU28146.1"/>
    </source>
</evidence>
<dbReference type="OrthoDB" id="5840532at2759"/>
<comment type="caution">
    <text evidence="3">The sequence shown here is derived from an EMBL/GenBank/DDBJ whole genome shotgun (WGS) entry which is preliminary data.</text>
</comment>
<feature type="non-terminal residue" evidence="3">
    <location>
        <position position="1"/>
    </location>
</feature>
<dbReference type="GO" id="GO:0048038">
    <property type="term" value="F:quinone binding"/>
    <property type="evidence" value="ECO:0007669"/>
    <property type="project" value="TreeGrafter"/>
</dbReference>
<dbReference type="GO" id="GO:0009688">
    <property type="term" value="P:abscisic acid biosynthetic process"/>
    <property type="evidence" value="ECO:0007669"/>
    <property type="project" value="UniProtKB-ARBA"/>
</dbReference>
<proteinExistence type="inferred from homology"/>
<comment type="similarity">
    <text evidence="1">Belongs to the short-chain dehydrogenases/reductases (SDR) family.</text>
</comment>
<dbReference type="PRINTS" id="PR00081">
    <property type="entry name" value="GDHRDH"/>
</dbReference>
<evidence type="ECO:0000256" key="2">
    <source>
        <dbReference type="ARBA" id="ARBA00022857"/>
    </source>
</evidence>
<dbReference type="OMA" id="PMKHRER"/>
<dbReference type="GO" id="GO:0006633">
    <property type="term" value="P:fatty acid biosynthetic process"/>
    <property type="evidence" value="ECO:0007669"/>
    <property type="project" value="TreeGrafter"/>
</dbReference>
<dbReference type="PANTHER" id="PTHR42760">
    <property type="entry name" value="SHORT-CHAIN DEHYDROGENASES/REDUCTASES FAMILY MEMBER"/>
    <property type="match status" value="1"/>
</dbReference>
<evidence type="ECO:0000313" key="4">
    <source>
        <dbReference type="Proteomes" id="UP000258309"/>
    </source>
</evidence>
<dbReference type="FunFam" id="3.40.50.720:FF:000084">
    <property type="entry name" value="Short-chain dehydrogenase reductase"/>
    <property type="match status" value="1"/>
</dbReference>
<dbReference type="PRINTS" id="PR00080">
    <property type="entry name" value="SDRFAMILY"/>
</dbReference>